<evidence type="ECO:0000256" key="1">
    <source>
        <dbReference type="SAM" id="SignalP"/>
    </source>
</evidence>
<name>A0ABT7NET9_9BURK</name>
<dbReference type="Gene3D" id="2.60.40.1090">
    <property type="entry name" value="Fimbrial-type adhesion domain"/>
    <property type="match status" value="1"/>
</dbReference>
<dbReference type="InterPro" id="IPR008966">
    <property type="entry name" value="Adhesion_dom_sf"/>
</dbReference>
<dbReference type="EMBL" id="JASZYV010000003">
    <property type="protein sequence ID" value="MDM0046452.1"/>
    <property type="molecule type" value="Genomic_DNA"/>
</dbReference>
<sequence>MMTVKLQGWAKRVRKALAIGTFLILAAIGSQSAWALTCQTYTNETQFVEPIGRLSVPDSVPDGSIIWISPTRTTSGTCKKAQNDWTLGIADPISFYSVMGKSQALYPGDPNSWGISISIKFNGTEYPLEWMFSGVPTEFVLPPCSPTDYEAGRCFINVSITYQIIIRKHGLSPFLKPTQDMFSLFQFDGVRGINCCQPSFQYVLSGLSNIVGTSCKVDVKVTPEPGVIDFGPIQSTGSGFMPAVPTQPFSLALEKQCATPIKIGGYLQTSHPIMNGLILPTRDSNFGIRINDANGRQVALQEPFPLVNFSASQSNASVEMSASLVSLGVPKVGPFTATATILVLYD</sequence>
<keyword evidence="4" id="KW-1185">Reference proteome</keyword>
<accession>A0ABT7NET9</accession>
<feature type="chain" id="PRO_5045722956" evidence="1">
    <location>
        <begin position="36"/>
        <end position="346"/>
    </location>
</feature>
<reference evidence="3" key="1">
    <citation type="submission" date="2023-06" db="EMBL/GenBank/DDBJ databases">
        <authorList>
            <person name="Jiang Y."/>
            <person name="Liu Q."/>
        </authorList>
    </citation>
    <scope>NUCLEOTIDE SEQUENCE</scope>
    <source>
        <strain evidence="3">CGMCC 1.12089</strain>
    </source>
</reference>
<dbReference type="Proteomes" id="UP001174908">
    <property type="component" value="Unassembled WGS sequence"/>
</dbReference>
<evidence type="ECO:0000259" key="2">
    <source>
        <dbReference type="Pfam" id="PF00419"/>
    </source>
</evidence>
<dbReference type="InterPro" id="IPR000259">
    <property type="entry name" value="Adhesion_dom_fimbrial"/>
</dbReference>
<dbReference type="Pfam" id="PF00419">
    <property type="entry name" value="Fimbrial"/>
    <property type="match status" value="1"/>
</dbReference>
<keyword evidence="1" id="KW-0732">Signal</keyword>
<evidence type="ECO:0000313" key="3">
    <source>
        <dbReference type="EMBL" id="MDM0046452.1"/>
    </source>
</evidence>
<protein>
    <submittedName>
        <fullName evidence="3">Fimbrial protein</fullName>
    </submittedName>
</protein>
<dbReference type="InterPro" id="IPR036937">
    <property type="entry name" value="Adhesion_dom_fimbrial_sf"/>
</dbReference>
<evidence type="ECO:0000313" key="4">
    <source>
        <dbReference type="Proteomes" id="UP001174908"/>
    </source>
</evidence>
<comment type="caution">
    <text evidence="3">The sequence shown here is derived from an EMBL/GenBank/DDBJ whole genome shotgun (WGS) entry which is preliminary data.</text>
</comment>
<feature type="domain" description="Fimbrial-type adhesion" evidence="2">
    <location>
        <begin position="209"/>
        <end position="346"/>
    </location>
</feature>
<organism evidence="3 4">
    <name type="scientific">Variovorax dokdonensis</name>
    <dbReference type="NCBI Taxonomy" id="344883"/>
    <lineage>
        <taxon>Bacteria</taxon>
        <taxon>Pseudomonadati</taxon>
        <taxon>Pseudomonadota</taxon>
        <taxon>Betaproteobacteria</taxon>
        <taxon>Burkholderiales</taxon>
        <taxon>Comamonadaceae</taxon>
        <taxon>Variovorax</taxon>
    </lineage>
</organism>
<gene>
    <name evidence="3" type="ORF">QTH91_18320</name>
</gene>
<proteinExistence type="predicted"/>
<dbReference type="RefSeq" id="WP_286661521.1">
    <property type="nucleotide sequence ID" value="NZ_JASZYV010000003.1"/>
</dbReference>
<feature type="signal peptide" evidence="1">
    <location>
        <begin position="1"/>
        <end position="35"/>
    </location>
</feature>
<dbReference type="SUPFAM" id="SSF49401">
    <property type="entry name" value="Bacterial adhesins"/>
    <property type="match status" value="1"/>
</dbReference>